<dbReference type="RefSeq" id="XP_004830367.1">
    <property type="nucleotide sequence ID" value="XM_004830310.1"/>
</dbReference>
<accession>L0B0B0</accession>
<dbReference type="KEGG" id="beq:BEWA_001080"/>
<dbReference type="AlphaFoldDB" id="L0B0B0"/>
<dbReference type="Proteomes" id="UP000031512">
    <property type="component" value="Chromosome 3"/>
</dbReference>
<dbReference type="SUPFAM" id="SSF52833">
    <property type="entry name" value="Thioredoxin-like"/>
    <property type="match status" value="1"/>
</dbReference>
<sequence length="188" mass="22035">MYGKFIVFVSLAAFVKCLTVRDSSSLYSRAPLAFQYKYPNENGLGFLGRNHKYPHLLAFHSEDCDFCKDMDVVIDKVVKDCKVHIDKFYVSNEDHYRLFLKLDKRTKCGGLPFYYNMVTHRHICGATTYQNLRAWAENRDCSSTMPPNVKQEEIESHYRGTGIFARINRFIRQILLKGEEKMLKRLDK</sequence>
<keyword evidence="1" id="KW-0732">Signal</keyword>
<gene>
    <name evidence="2" type="ORF">BEWA_001080</name>
</gene>
<organism evidence="2 3">
    <name type="scientific">Theileria equi strain WA</name>
    <dbReference type="NCBI Taxonomy" id="1537102"/>
    <lineage>
        <taxon>Eukaryota</taxon>
        <taxon>Sar</taxon>
        <taxon>Alveolata</taxon>
        <taxon>Apicomplexa</taxon>
        <taxon>Aconoidasida</taxon>
        <taxon>Piroplasmida</taxon>
        <taxon>Theileriidae</taxon>
        <taxon>Theileria</taxon>
    </lineage>
</organism>
<evidence type="ECO:0000256" key="1">
    <source>
        <dbReference type="SAM" id="SignalP"/>
    </source>
</evidence>
<evidence type="ECO:0000313" key="2">
    <source>
        <dbReference type="EMBL" id="AFZ80701.1"/>
    </source>
</evidence>
<dbReference type="EMBL" id="CP001670">
    <property type="protein sequence ID" value="AFZ80701.1"/>
    <property type="molecule type" value="Genomic_DNA"/>
</dbReference>
<dbReference type="eggNOG" id="ENOG502SAVA">
    <property type="taxonomic scope" value="Eukaryota"/>
</dbReference>
<evidence type="ECO:0000313" key="3">
    <source>
        <dbReference type="Proteomes" id="UP000031512"/>
    </source>
</evidence>
<name>L0B0B0_THEEQ</name>
<feature type="signal peptide" evidence="1">
    <location>
        <begin position="1"/>
        <end position="17"/>
    </location>
</feature>
<reference evidence="2 3" key="1">
    <citation type="journal article" date="2012" name="BMC Genomics">
        <title>Comparative genomic analysis and phylogenetic position of Theileria equi.</title>
        <authorList>
            <person name="Kappmeyer L.S."/>
            <person name="Thiagarajan M."/>
            <person name="Herndon D.R."/>
            <person name="Ramsay J.D."/>
            <person name="Caler E."/>
            <person name="Djikeng A."/>
            <person name="Gillespie J.J."/>
            <person name="Lau A.O."/>
            <person name="Roalson E.H."/>
            <person name="Silva J.C."/>
            <person name="Silva M.G."/>
            <person name="Suarez C.E."/>
            <person name="Ueti M.W."/>
            <person name="Nene V.M."/>
            <person name="Mealey R.H."/>
            <person name="Knowles D.P."/>
            <person name="Brayton K.A."/>
        </authorList>
    </citation>
    <scope>NUCLEOTIDE SEQUENCE [LARGE SCALE GENOMIC DNA]</scope>
    <source>
        <strain evidence="2 3">WA</strain>
    </source>
</reference>
<feature type="chain" id="PRO_5003939429" description="Signal peptide-containing protein" evidence="1">
    <location>
        <begin position="18"/>
        <end position="188"/>
    </location>
</feature>
<evidence type="ECO:0008006" key="4">
    <source>
        <dbReference type="Google" id="ProtNLM"/>
    </source>
</evidence>
<dbReference type="VEuPathDB" id="PiroplasmaDB:BEWA_001080"/>
<dbReference type="GeneID" id="15804847"/>
<dbReference type="OrthoDB" id="394396at2759"/>
<protein>
    <recommendedName>
        <fullName evidence="4">Signal peptide-containing protein</fullName>
    </recommendedName>
</protein>
<proteinExistence type="predicted"/>
<keyword evidence="3" id="KW-1185">Reference proteome</keyword>
<dbReference type="InterPro" id="IPR036249">
    <property type="entry name" value="Thioredoxin-like_sf"/>
</dbReference>